<dbReference type="InterPro" id="IPR013517">
    <property type="entry name" value="FG-GAP"/>
</dbReference>
<proteinExistence type="predicted"/>
<dbReference type="Pfam" id="PF13517">
    <property type="entry name" value="FG-GAP_3"/>
    <property type="match status" value="3"/>
</dbReference>
<dbReference type="PANTHER" id="PTHR44103">
    <property type="entry name" value="PROPROTEIN CONVERTASE P"/>
    <property type="match status" value="1"/>
</dbReference>
<evidence type="ECO:0000313" key="4">
    <source>
        <dbReference type="Proteomes" id="UP000325641"/>
    </source>
</evidence>
<dbReference type="InterPro" id="IPR012332">
    <property type="entry name" value="Autotransporter_pectin_lyase_C"/>
</dbReference>
<dbReference type="InterPro" id="IPR028994">
    <property type="entry name" value="Integrin_alpha_N"/>
</dbReference>
<accession>A0A5P6P488</accession>
<dbReference type="Pfam" id="PF16168">
    <property type="entry name" value="AIDA"/>
    <property type="match status" value="1"/>
</dbReference>
<evidence type="ECO:0000256" key="1">
    <source>
        <dbReference type="ARBA" id="ARBA00022729"/>
    </source>
</evidence>
<dbReference type="AlphaFoldDB" id="A0A5P6P488"/>
<gene>
    <name evidence="3" type="ORF">F8237_10995</name>
</gene>
<dbReference type="NCBIfam" id="TIGR04415">
    <property type="entry name" value="O_hepto_targRPT"/>
    <property type="match status" value="10"/>
</dbReference>
<evidence type="ECO:0000313" key="3">
    <source>
        <dbReference type="EMBL" id="QFI72878.1"/>
    </source>
</evidence>
<evidence type="ECO:0000259" key="2">
    <source>
        <dbReference type="Pfam" id="PF19077"/>
    </source>
</evidence>
<dbReference type="Proteomes" id="UP000325641">
    <property type="component" value="Chromosome"/>
</dbReference>
<protein>
    <recommendedName>
        <fullName evidence="2">Bacterial Ig-like domain-containing protein</fullName>
    </recommendedName>
</protein>
<sequence>MPNIPSLPTITSISATDPTVTDAGIVHYTVTFSEPVTGIAADKFSLVTSGSLAGASIAGVTPVAGSNGSSYVVAVNSGTGDGTLTLQMTSAFVRDADGYQVGPFQSETDYTTSAYGRIALGDVNADGKPDLVSVGSASAGHGYISISLNANGAFAAPVTIDADSAISSVALSDVNGDGKLDLLYGRYNDGTLGARLGHGDGTFAAETKYAVGSFPRQIIVGDVNNDGLADAIVANMNSGTVSGLVGNGDGTFRTQTVYATGSAPSLTSNYNYMTTGDFNGDGKLDLAVLNSDSTSILLGNGDGTFQPRTSYGSGAQNSIVSGDFNGDGKIDLATLGYGTISVMIGGGDGTFATRPLQFVPEQADALAAADLNQDGKLDLVVNSASGVSILYGLGDGAFRPPVTLPGGGSSTGMSVADLNGDGKPDIVIPAAFVNRTTVLTSDPSNSAAPAYTIHRPVPALAITDAAVTQGTDGNNYINAAHFNNGTTTLSGVATAGDVITLTNPADNTVVGTTTADASGAWAINVSGLQDGHSYGYVASVTDGNGNTKAGPVFSFIVDTTAPVLSIVDFEPVDGSGKFNMMGTIGPADAGVSITINQQGTVALGGTVAGSDGKWILSNQTLPSDSYGIANLSAQATDAAGNTTISTQVNLRIVNSGYVYSSTSSANRYIAIGAYGLDVLAGGVLTNARVAPGAFVQVEVNGTATGTKVWSGGSERIYGKSTGSVILNGAIQHVYGTAIGTTVEAGGFRDISKGTATDTILYGNEQVLSGGTAAHTMIKAGGAQLVTSGGHATNTVVEALGVSQVAAGADEHGATIYGTQYLSGIGYGATIGAHGIQYDYGKSYGALVQSAGVQHVYQGGSADGTTVAADGYQDVYQASVTNTVLNGQQQVLAGGSADATTINAGAWQFVGAGGATTHTTIGNGGVQYDQGTSSGALVQSGGSQHVYQGGSADGTNVAAGGYQDVYHGTATNTVLTGQQQVLEGGEADATIVNAGGRQYVGSGGATSGTTIAAGGFQYVDTGATDSGATLNGGWQYVAGSASGATVSGRGQQDIAAGATATNSRLDGGTEHVYAGGRAQNVDFDGSAGSTLVLDAPAGLSGTIANFGADDYIDFRNTAISSVGVDSTNNLTVMTSEGLIYSWGLLGQYAASSFVLASDGNGGTSLSYVPQQQTLLAAAH</sequence>
<dbReference type="Gene3D" id="2.160.20.20">
    <property type="match status" value="2"/>
</dbReference>
<dbReference type="PANTHER" id="PTHR44103:SF1">
    <property type="entry name" value="PROPROTEIN CONVERTASE P"/>
    <property type="match status" value="1"/>
</dbReference>
<dbReference type="Pfam" id="PF19077">
    <property type="entry name" value="Big_13"/>
    <property type="match status" value="1"/>
</dbReference>
<dbReference type="KEGG" id="bbet:F8237_10995"/>
<feature type="domain" description="Bacterial Ig-like" evidence="2">
    <location>
        <begin position="470"/>
        <end position="559"/>
    </location>
</feature>
<organism evidence="3 4">
    <name type="scientific">Bradyrhizobium betae</name>
    <dbReference type="NCBI Taxonomy" id="244734"/>
    <lineage>
        <taxon>Bacteria</taxon>
        <taxon>Pseudomonadati</taxon>
        <taxon>Pseudomonadota</taxon>
        <taxon>Alphaproteobacteria</taxon>
        <taxon>Hyphomicrobiales</taxon>
        <taxon>Nitrobacteraceae</taxon>
        <taxon>Bradyrhizobium</taxon>
    </lineage>
</organism>
<dbReference type="Gene3D" id="2.30.30.100">
    <property type="match status" value="2"/>
</dbReference>
<dbReference type="RefSeq" id="WP_151644540.1">
    <property type="nucleotide sequence ID" value="NZ_CP044543.1"/>
</dbReference>
<dbReference type="Gene3D" id="2.130.10.130">
    <property type="entry name" value="Integrin alpha, N-terminal"/>
    <property type="match status" value="2"/>
</dbReference>
<dbReference type="InterPro" id="IPR030930">
    <property type="entry name" value="AIDA"/>
</dbReference>
<keyword evidence="1" id="KW-0732">Signal</keyword>
<dbReference type="SUPFAM" id="SSF69318">
    <property type="entry name" value="Integrin alpha N-terminal domain"/>
    <property type="match status" value="1"/>
</dbReference>
<dbReference type="EMBL" id="CP044543">
    <property type="protein sequence ID" value="QFI72878.1"/>
    <property type="molecule type" value="Genomic_DNA"/>
</dbReference>
<dbReference type="InterPro" id="IPR044016">
    <property type="entry name" value="Big_13"/>
</dbReference>
<reference evidence="4" key="1">
    <citation type="submission" date="2019-10" db="EMBL/GenBank/DDBJ databases">
        <title>Complete Genome Sequence of Bradyrhizobium betae type strain PL7HG1T.</title>
        <authorList>
            <person name="Bromfield E.S.P."/>
            <person name="Cloutier S."/>
        </authorList>
    </citation>
    <scope>NUCLEOTIDE SEQUENCE [LARGE SCALE GENOMIC DNA]</scope>
    <source>
        <strain evidence="4">PL7HG1</strain>
    </source>
</reference>
<name>A0A5P6P488_9BRAD</name>
<dbReference type="OrthoDB" id="8169987at2"/>
<dbReference type="Gene3D" id="3.30.420.430">
    <property type="match status" value="1"/>
</dbReference>